<comment type="caution">
    <text evidence="2">The sequence shown here is derived from an EMBL/GenBank/DDBJ whole genome shotgun (WGS) entry which is preliminary data.</text>
</comment>
<keyword evidence="1" id="KW-0812">Transmembrane</keyword>
<gene>
    <name evidence="2" type="ORF">Tci_832163</name>
</gene>
<protein>
    <recommendedName>
        <fullName evidence="3">Transmembrane protein</fullName>
    </recommendedName>
</protein>
<evidence type="ECO:0000313" key="2">
    <source>
        <dbReference type="EMBL" id="GFC60193.1"/>
    </source>
</evidence>
<evidence type="ECO:0008006" key="3">
    <source>
        <dbReference type="Google" id="ProtNLM"/>
    </source>
</evidence>
<keyword evidence="1" id="KW-1133">Transmembrane helix</keyword>
<organism evidence="2">
    <name type="scientific">Tanacetum cinerariifolium</name>
    <name type="common">Dalmatian daisy</name>
    <name type="synonym">Chrysanthemum cinerariifolium</name>
    <dbReference type="NCBI Taxonomy" id="118510"/>
    <lineage>
        <taxon>Eukaryota</taxon>
        <taxon>Viridiplantae</taxon>
        <taxon>Streptophyta</taxon>
        <taxon>Embryophyta</taxon>
        <taxon>Tracheophyta</taxon>
        <taxon>Spermatophyta</taxon>
        <taxon>Magnoliopsida</taxon>
        <taxon>eudicotyledons</taxon>
        <taxon>Gunneridae</taxon>
        <taxon>Pentapetalae</taxon>
        <taxon>asterids</taxon>
        <taxon>campanulids</taxon>
        <taxon>Asterales</taxon>
        <taxon>Asteraceae</taxon>
        <taxon>Asteroideae</taxon>
        <taxon>Anthemideae</taxon>
        <taxon>Anthemidinae</taxon>
        <taxon>Tanacetum</taxon>
    </lineage>
</organism>
<proteinExistence type="predicted"/>
<dbReference type="EMBL" id="BKCJ010984470">
    <property type="protein sequence ID" value="GFC60193.1"/>
    <property type="molecule type" value="Genomic_DNA"/>
</dbReference>
<name>A0A699Q4U8_TANCI</name>
<keyword evidence="1" id="KW-0472">Membrane</keyword>
<accession>A0A699Q4U8</accession>
<reference evidence="2" key="1">
    <citation type="journal article" date="2019" name="Sci. Rep.">
        <title>Draft genome of Tanacetum cinerariifolium, the natural source of mosquito coil.</title>
        <authorList>
            <person name="Yamashiro T."/>
            <person name="Shiraishi A."/>
            <person name="Satake H."/>
            <person name="Nakayama K."/>
        </authorList>
    </citation>
    <scope>NUCLEOTIDE SEQUENCE</scope>
</reference>
<evidence type="ECO:0000256" key="1">
    <source>
        <dbReference type="SAM" id="Phobius"/>
    </source>
</evidence>
<feature type="transmembrane region" description="Helical" evidence="1">
    <location>
        <begin position="76"/>
        <end position="102"/>
    </location>
</feature>
<dbReference type="AlphaFoldDB" id="A0A699Q4U8"/>
<sequence length="115" mass="12750">MDDFLFTKNFGMILAQPVHTNDNVKTTKFNRHENNFKRESMVMGGIFRIEAKDKDMKLLSALWCGSIGFDSFLPLILLWLIVIMAVVGIGVTVVVVAMGVVVESSSDVKLSLVVT</sequence>